<dbReference type="AlphaFoldDB" id="A0A8S1X569"/>
<keyword evidence="7" id="KW-1185">Reference proteome</keyword>
<dbReference type="OrthoDB" id="10262892at2759"/>
<gene>
    <name evidence="6" type="ORF">POCTA_138.1.T1110096</name>
</gene>
<evidence type="ECO:0000256" key="3">
    <source>
        <dbReference type="ARBA" id="ARBA00023128"/>
    </source>
</evidence>
<dbReference type="GO" id="GO:0030150">
    <property type="term" value="P:protein import into mitochondrial matrix"/>
    <property type="evidence" value="ECO:0007669"/>
    <property type="project" value="InterPro"/>
</dbReference>
<dbReference type="Proteomes" id="UP000683925">
    <property type="component" value="Unassembled WGS sequence"/>
</dbReference>
<name>A0A8S1X569_PAROT</name>
<organism evidence="6 7">
    <name type="scientific">Paramecium octaurelia</name>
    <dbReference type="NCBI Taxonomy" id="43137"/>
    <lineage>
        <taxon>Eukaryota</taxon>
        <taxon>Sar</taxon>
        <taxon>Alveolata</taxon>
        <taxon>Ciliophora</taxon>
        <taxon>Intramacronucleata</taxon>
        <taxon>Oligohymenophorea</taxon>
        <taxon>Peniculida</taxon>
        <taxon>Parameciidae</taxon>
        <taxon>Paramecium</taxon>
    </lineage>
</organism>
<protein>
    <recommendedName>
        <fullName evidence="8">Transmembrane protein</fullName>
    </recommendedName>
</protein>
<evidence type="ECO:0008006" key="8">
    <source>
        <dbReference type="Google" id="ProtNLM"/>
    </source>
</evidence>
<dbReference type="PANTHER" id="PTHR12388">
    <property type="entry name" value="MITOCHONDRIA ASSOCIATED GRANULOCYTE MACROPHAGE CSF SIGNALING MOLECULE"/>
    <property type="match status" value="1"/>
</dbReference>
<keyword evidence="3" id="KW-0496">Mitochondrion</keyword>
<evidence type="ECO:0000256" key="2">
    <source>
        <dbReference type="ARBA" id="ARBA00022792"/>
    </source>
</evidence>
<evidence type="ECO:0000256" key="1">
    <source>
        <dbReference type="ARBA" id="ARBA00004273"/>
    </source>
</evidence>
<dbReference type="OMA" id="VITNIMS"/>
<dbReference type="GO" id="GO:0005744">
    <property type="term" value="C:TIM23 mitochondrial import inner membrane translocase complex"/>
    <property type="evidence" value="ECO:0007669"/>
    <property type="project" value="InterPro"/>
</dbReference>
<accession>A0A8S1X569</accession>
<proteinExistence type="predicted"/>
<evidence type="ECO:0000256" key="4">
    <source>
        <dbReference type="ARBA" id="ARBA00023136"/>
    </source>
</evidence>
<dbReference type="PANTHER" id="PTHR12388:SF0">
    <property type="entry name" value="MITOCHONDRIAL IMPORT INNER MEMBRANE TRANSLOCASE SUBUNIT TIM16"/>
    <property type="match status" value="1"/>
</dbReference>
<dbReference type="InterPro" id="IPR005341">
    <property type="entry name" value="Tim16"/>
</dbReference>
<keyword evidence="2" id="KW-0999">Mitochondrion inner membrane</keyword>
<dbReference type="Pfam" id="PF03656">
    <property type="entry name" value="Pam16"/>
    <property type="match status" value="1"/>
</dbReference>
<dbReference type="EMBL" id="CAJJDP010000111">
    <property type="protein sequence ID" value="CAD8196277.1"/>
    <property type="molecule type" value="Genomic_DNA"/>
</dbReference>
<feature type="region of interest" description="Disordered" evidence="5">
    <location>
        <begin position="592"/>
        <end position="625"/>
    </location>
</feature>
<evidence type="ECO:0000313" key="7">
    <source>
        <dbReference type="Proteomes" id="UP000683925"/>
    </source>
</evidence>
<comment type="subcellular location">
    <subcellularLocation>
        <location evidence="1">Mitochondrion inner membrane</location>
    </subcellularLocation>
</comment>
<evidence type="ECO:0000313" key="6">
    <source>
        <dbReference type="EMBL" id="CAD8196277.1"/>
    </source>
</evidence>
<reference evidence="6" key="1">
    <citation type="submission" date="2021-01" db="EMBL/GenBank/DDBJ databases">
        <authorList>
            <consortium name="Genoscope - CEA"/>
            <person name="William W."/>
        </authorList>
    </citation>
    <scope>NUCLEOTIDE SEQUENCE</scope>
</reference>
<evidence type="ECO:0000256" key="5">
    <source>
        <dbReference type="SAM" id="MobiDB-lite"/>
    </source>
</evidence>
<sequence>MHKCSLNFEDKKLEDQFQNEKLQKIRRPVYYATFIFFVLNGMKAILEFVRGTSFKSEINVGFVTVQTIMAVMVLKDQKYIKQALVITNIMSGFLQMNFNEDATAKQEFYSFGNSYALFQAIGYFISDFRDGVIQAISHLTTKIIITSIHSNKVDPLCTSLAITSTFFIVLTIYVSDYNYRKQFLASIQDDVWDKQLPFLVKKPYIKFTHKNTYFNITSCNLIERFAGYKSDYCFGCNAREFLSETKVNNVCLLNKLLSDSIMLNTDIEAHLKCFRFNIRVCMYGIEKMNRIVILEKIVTKEKSKQFSYEFRKDLVLTLKQGKQKLKFLQFYNWGIQSCLLINSMSIRSISLIDVISKLNKNYRGYLNPIRLIFINKSKLQIRTYSNLIKIYLFQIYHMLIMTQPRSKDNTDAIVKENEEYIEFHLQIRNAREFCDHYSKNIFIRQIERVILWERVKINKFHLSEIILFMVKRLIIKLIIEVGSTVAKSFVKAYQQSAKQTGGKPGNPFTEFLNQTMQAANLTHKPMTREEAFKILQLVPEKANPEDIIRVYWRQFHKNDPVKGGSFYLQSMLHNAKCELMRDFPEANEKEVLEKIRKEGESQKGEEEEKKDEAKVEEKREEKKEN</sequence>
<comment type="caution">
    <text evidence="6">The sequence shown here is derived from an EMBL/GenBank/DDBJ whole genome shotgun (WGS) entry which is preliminary data.</text>
</comment>
<keyword evidence="4" id="KW-0472">Membrane</keyword>